<reference evidence="6" key="1">
    <citation type="journal article" date="2012" name="Nature">
        <title>A physical, genetic and functional sequence assembly of the barley genome.</title>
        <authorList>
            <consortium name="The International Barley Genome Sequencing Consortium"/>
            <person name="Mayer K.F."/>
            <person name="Waugh R."/>
            <person name="Brown J.W."/>
            <person name="Schulman A."/>
            <person name="Langridge P."/>
            <person name="Platzer M."/>
            <person name="Fincher G.B."/>
            <person name="Muehlbauer G.J."/>
            <person name="Sato K."/>
            <person name="Close T.J."/>
            <person name="Wise R.P."/>
            <person name="Stein N."/>
        </authorList>
    </citation>
    <scope>NUCLEOTIDE SEQUENCE [LARGE SCALE GENOMIC DNA]</scope>
    <source>
        <strain evidence="6">cv. Morex</strain>
    </source>
</reference>
<dbReference type="GeneID" id="123410795"/>
<evidence type="ECO:0000313" key="5">
    <source>
        <dbReference type="EnsemblPlants" id="HORVU.MOREX.r3.7HG0744010.1.CDS1"/>
    </source>
</evidence>
<evidence type="ECO:0000259" key="4">
    <source>
        <dbReference type="PROSITE" id="PS50144"/>
    </source>
</evidence>
<dbReference type="PROSITE" id="PS50097">
    <property type="entry name" value="BTB"/>
    <property type="match status" value="1"/>
</dbReference>
<dbReference type="AlphaFoldDB" id="A0A8I6YJJ8"/>
<sequence>MAAPQSTRAMTASACIPETVHGTHMYKIHNYGVYRGFGVGRCIKSTTFTVGGHEWCIRFYPDGYNEGSKDYISVFLELKTKNIVVRAMYDLRLVCQAIQPPLMPFNSANIRDVPPVVFDTRNEKLGAWGCVAFKKKCELLGSSYILDDSIIVACKLTVITLKDAVEVDTGLIGDIQVPPSELVTNLTKLLGAPEGADVYFKIQEQVFPAHKIVLGMRSPVFWAQFYGPMRKEHRGITTIPDMQPAVFRGLLQFIYTDSLPPMNDLDSGECEEMLRHLLVAADTYSIERMKSMCERKLCQRFDQETVATTLALADQNNCNMLKDACIEFINSLSTMDGVLASKGYKHLKRACPTIFADMWEKATKTRKI</sequence>
<dbReference type="Pfam" id="PF22486">
    <property type="entry name" value="MATH_2"/>
    <property type="match status" value="1"/>
</dbReference>
<proteinExistence type="inferred from homology"/>
<dbReference type="InterPro" id="IPR008974">
    <property type="entry name" value="TRAF-like"/>
</dbReference>
<dbReference type="Gene3D" id="2.60.210.10">
    <property type="entry name" value="Apoptosis, Tumor Necrosis Factor Receptor Associated Protein 2, Chain A"/>
    <property type="match status" value="1"/>
</dbReference>
<dbReference type="GO" id="GO:0016567">
    <property type="term" value="P:protein ubiquitination"/>
    <property type="evidence" value="ECO:0007669"/>
    <property type="project" value="InterPro"/>
</dbReference>
<dbReference type="CDD" id="cd00121">
    <property type="entry name" value="MATH"/>
    <property type="match status" value="1"/>
</dbReference>
<dbReference type="PANTHER" id="PTHR26379">
    <property type="entry name" value="BTB/POZ AND MATH DOMAIN-CONTAINING PROTEIN 1"/>
    <property type="match status" value="1"/>
</dbReference>
<dbReference type="SUPFAM" id="SSF54695">
    <property type="entry name" value="POZ domain"/>
    <property type="match status" value="1"/>
</dbReference>
<dbReference type="InterPro" id="IPR056423">
    <property type="entry name" value="BACK_BPM_SPOP"/>
</dbReference>
<organism evidence="5 6">
    <name type="scientific">Hordeum vulgare subsp. vulgare</name>
    <name type="common">Domesticated barley</name>
    <dbReference type="NCBI Taxonomy" id="112509"/>
    <lineage>
        <taxon>Eukaryota</taxon>
        <taxon>Viridiplantae</taxon>
        <taxon>Streptophyta</taxon>
        <taxon>Embryophyta</taxon>
        <taxon>Tracheophyta</taxon>
        <taxon>Spermatophyta</taxon>
        <taxon>Magnoliopsida</taxon>
        <taxon>Liliopsida</taxon>
        <taxon>Poales</taxon>
        <taxon>Poaceae</taxon>
        <taxon>BOP clade</taxon>
        <taxon>Pooideae</taxon>
        <taxon>Triticodae</taxon>
        <taxon>Triticeae</taxon>
        <taxon>Hordeinae</taxon>
        <taxon>Hordeum</taxon>
    </lineage>
</organism>
<dbReference type="SMR" id="A0A8I6YJJ8"/>
<evidence type="ECO:0000259" key="3">
    <source>
        <dbReference type="PROSITE" id="PS50097"/>
    </source>
</evidence>
<protein>
    <submittedName>
        <fullName evidence="5">Uncharacterized protein</fullName>
    </submittedName>
</protein>
<dbReference type="Gene3D" id="3.30.710.10">
    <property type="entry name" value="Potassium Channel Kv1.1, Chain A"/>
    <property type="match status" value="1"/>
</dbReference>
<dbReference type="KEGG" id="hvg:123410795"/>
<accession>A0A8I6YJJ8</accession>
<dbReference type="OrthoDB" id="588408at2759"/>
<comment type="similarity">
    <text evidence="2">Belongs to the Tdpoz family.</text>
</comment>
<name>A0A8I6YJJ8_HORVV</name>
<dbReference type="SUPFAM" id="SSF49599">
    <property type="entry name" value="TRAF domain-like"/>
    <property type="match status" value="1"/>
</dbReference>
<gene>
    <name evidence="5" type="primary">LOC123410795</name>
</gene>
<reference evidence="5" key="3">
    <citation type="submission" date="2022-01" db="UniProtKB">
        <authorList>
            <consortium name="EnsemblPlants"/>
        </authorList>
    </citation>
    <scope>IDENTIFICATION</scope>
    <source>
        <strain evidence="5">subsp. vulgare</strain>
    </source>
</reference>
<dbReference type="Proteomes" id="UP000011116">
    <property type="component" value="Chromosome 7H"/>
</dbReference>
<dbReference type="InterPro" id="IPR011333">
    <property type="entry name" value="SKP1/BTB/POZ_sf"/>
</dbReference>
<comment type="pathway">
    <text evidence="1">Protein modification; protein ubiquitination.</text>
</comment>
<dbReference type="SMART" id="SM00225">
    <property type="entry name" value="BTB"/>
    <property type="match status" value="1"/>
</dbReference>
<dbReference type="InterPro" id="IPR002083">
    <property type="entry name" value="MATH/TRAF_dom"/>
</dbReference>
<keyword evidence="6" id="KW-1185">Reference proteome</keyword>
<dbReference type="Pfam" id="PF24570">
    <property type="entry name" value="BACK_BPM_SPOP"/>
    <property type="match status" value="1"/>
</dbReference>
<evidence type="ECO:0000313" key="6">
    <source>
        <dbReference type="Proteomes" id="UP000011116"/>
    </source>
</evidence>
<dbReference type="Gene3D" id="1.25.40.420">
    <property type="match status" value="1"/>
</dbReference>
<dbReference type="InterPro" id="IPR045005">
    <property type="entry name" value="BPM1-6"/>
</dbReference>
<dbReference type="PROSITE" id="PS50144">
    <property type="entry name" value="MATH"/>
    <property type="match status" value="1"/>
</dbReference>
<feature type="domain" description="MATH" evidence="4">
    <location>
        <begin position="21"/>
        <end position="156"/>
    </location>
</feature>
<evidence type="ECO:0000256" key="2">
    <source>
        <dbReference type="ARBA" id="ARBA00010846"/>
    </source>
</evidence>
<dbReference type="EnsemblPlants" id="HORVU.MOREX.r3.7HG0744010.1">
    <property type="protein sequence ID" value="HORVU.MOREX.r3.7HG0744010.1.CDS1"/>
    <property type="gene ID" value="HORVU.MOREX.r3.7HG0744010"/>
</dbReference>
<dbReference type="Gramene" id="HORVU.MOREX.r3.7HG0744010.1">
    <property type="protein sequence ID" value="HORVU.MOREX.r3.7HG0744010.1.CDS1"/>
    <property type="gene ID" value="HORVU.MOREX.r3.7HG0744010"/>
</dbReference>
<feature type="domain" description="BTB" evidence="3">
    <location>
        <begin position="196"/>
        <end position="263"/>
    </location>
</feature>
<dbReference type="Pfam" id="PF00651">
    <property type="entry name" value="BTB"/>
    <property type="match status" value="1"/>
</dbReference>
<evidence type="ECO:0000256" key="1">
    <source>
        <dbReference type="ARBA" id="ARBA00004906"/>
    </source>
</evidence>
<dbReference type="Gramene" id="HORVU.MOREX.r2.7HG0616900.1">
    <property type="protein sequence ID" value="HORVU.MOREX.r2.7HG0616900.1.CDS.1"/>
    <property type="gene ID" value="HORVU.MOREX.r2.7HG0616900"/>
</dbReference>
<dbReference type="InterPro" id="IPR000210">
    <property type="entry name" value="BTB/POZ_dom"/>
</dbReference>
<dbReference type="RefSeq" id="XP_044959670.1">
    <property type="nucleotide sequence ID" value="XM_045103735.1"/>
</dbReference>
<reference evidence="5" key="2">
    <citation type="submission" date="2020-10" db="EMBL/GenBank/DDBJ databases">
        <authorList>
            <person name="Scholz U."/>
            <person name="Mascher M."/>
            <person name="Fiebig A."/>
        </authorList>
    </citation>
    <scope>NUCLEOTIDE SEQUENCE [LARGE SCALE GENOMIC DNA]</scope>
    <source>
        <strain evidence="5">cv. Morex</strain>
    </source>
</reference>
<dbReference type="PANTHER" id="PTHR26379:SF428">
    <property type="entry name" value="GENOME ASSEMBLY, CHROMOSOME: II"/>
    <property type="match status" value="1"/>
</dbReference>